<dbReference type="Proteomes" id="UP000472372">
    <property type="component" value="Chromosome 9"/>
</dbReference>
<dbReference type="AlphaFoldDB" id="A0A6S6WDY6"/>
<evidence type="ECO:0000313" key="2">
    <source>
        <dbReference type="Proteomes" id="UP000472372"/>
    </source>
</evidence>
<protein>
    <submittedName>
        <fullName evidence="1">Uncharacterized protein</fullName>
    </submittedName>
</protein>
<dbReference type="EMBL" id="HG992985">
    <property type="protein sequence ID" value="CAE7207155.1"/>
    <property type="molecule type" value="Genomic_DNA"/>
</dbReference>
<reference evidence="1" key="1">
    <citation type="submission" date="2021-02" db="EMBL/GenBank/DDBJ databases">
        <authorList>
            <person name="Syme A R."/>
            <person name="Syme A R."/>
            <person name="Moolhuijzen P."/>
        </authorList>
    </citation>
    <scope>NUCLEOTIDE SEQUENCE</scope>
    <source>
        <strain evidence="1">W1-1</strain>
    </source>
</reference>
<accession>A0A6S6WDY6</accession>
<organism evidence="1 2">
    <name type="scientific">Pyrenophora teres f. teres</name>
    <dbReference type="NCBI Taxonomy" id="97479"/>
    <lineage>
        <taxon>Eukaryota</taxon>
        <taxon>Fungi</taxon>
        <taxon>Dikarya</taxon>
        <taxon>Ascomycota</taxon>
        <taxon>Pezizomycotina</taxon>
        <taxon>Dothideomycetes</taxon>
        <taxon>Pleosporomycetidae</taxon>
        <taxon>Pleosporales</taxon>
        <taxon>Pleosporineae</taxon>
        <taxon>Pleosporaceae</taxon>
        <taxon>Pyrenophora</taxon>
    </lineage>
</organism>
<sequence length="121" mass="12780">MLHLKALLATLLLTSTAFALPEPEAAADARAVENVVRDASANAEAAAEPVSLDKRACKCNKVKNAGLYCGYCYLSNIEKTAVINGKDGNVYWCNKQGGCEDFGTRKSCAAYNGPCDGRDSG</sequence>
<evidence type="ECO:0000313" key="1">
    <source>
        <dbReference type="EMBL" id="CAE7207155.1"/>
    </source>
</evidence>
<proteinExistence type="predicted"/>
<gene>
    <name evidence="1" type="ORF">PTTW11_09667</name>
</gene>
<name>A0A6S6WDY6_9PLEO</name>